<evidence type="ECO:0000256" key="1">
    <source>
        <dbReference type="ARBA" id="ARBA00010923"/>
    </source>
</evidence>
<organism evidence="5">
    <name type="scientific">Salmonella enterica subsp. enterica serovar Give</name>
    <dbReference type="NCBI Taxonomy" id="46626"/>
    <lineage>
        <taxon>Bacteria</taxon>
        <taxon>Pseudomonadati</taxon>
        <taxon>Pseudomonadota</taxon>
        <taxon>Gammaproteobacteria</taxon>
        <taxon>Enterobacterales</taxon>
        <taxon>Enterobacteriaceae</taxon>
        <taxon>Salmonella</taxon>
    </lineage>
</organism>
<name>A0A6X8N0D9_SALET</name>
<dbReference type="Pfam" id="PF01420">
    <property type="entry name" value="Methylase_S"/>
    <property type="match status" value="1"/>
</dbReference>
<feature type="domain" description="Type I restriction modification DNA specificity" evidence="4">
    <location>
        <begin position="65"/>
        <end position="192"/>
    </location>
</feature>
<reference evidence="5" key="2">
    <citation type="submission" date="2019-10" db="EMBL/GenBank/DDBJ databases">
        <authorList>
            <consortium name="NCBI Pathogen Detection Project"/>
        </authorList>
    </citation>
    <scope>NUCLEOTIDE SEQUENCE</scope>
    <source>
        <strain evidence="5">Salmonella enterica</strain>
    </source>
</reference>
<dbReference type="InterPro" id="IPR051212">
    <property type="entry name" value="Type-I_RE_S_subunit"/>
</dbReference>
<evidence type="ECO:0000313" key="5">
    <source>
        <dbReference type="EMBL" id="HAB2079160.1"/>
    </source>
</evidence>
<reference evidence="5" key="1">
    <citation type="journal article" date="2018" name="Genome Biol.">
        <title>SKESA: strategic k-mer extension for scrupulous assemblies.</title>
        <authorList>
            <person name="Souvorov A."/>
            <person name="Agarwala R."/>
            <person name="Lipman D.J."/>
        </authorList>
    </citation>
    <scope>NUCLEOTIDE SEQUENCE</scope>
    <source>
        <strain evidence="5">Salmonella enterica</strain>
    </source>
</reference>
<comment type="similarity">
    <text evidence="1">Belongs to the type-I restriction system S methylase family.</text>
</comment>
<evidence type="ECO:0000256" key="3">
    <source>
        <dbReference type="ARBA" id="ARBA00023125"/>
    </source>
</evidence>
<proteinExistence type="inferred from homology"/>
<sequence length="436" mass="48729">MMKISEMPKYDDYVDSGVEWLGRVPASWELTRLGTRFNERRSKVSDIDYPALSVTKKGVLPQLDNAAKTKDGDNRKLVKEGDFVINSRSDRKGSSGVSDRDGSVSLINIVLKPKGIHPKFSEHLLKSHAFIEEYYRVGRGIVADLWTTRYDEMRTITISVPSLEEQTRIANFLDKKTALIDEAISIKEKQINLLKEHKQIIIQQAVTQGLDPNVPMKDSGVDWIGDIPEHWEVVPLKRLAVLSPSVKVSNRKSKELVTFLAMEKVSTDGFIDQDTLMPICDVSQGFTVFNRGDVIVAKITPCFENGKSAWLNNLQTEFGYGSTEFHVLRCGQRIIGSFLYLIVSSPLFLNAGEAMMTGSAGQKRVPSSFIQNFPTAIPGVAEQEKIVSKVKELFSQIDVVVASTVNQIEKLKEYKTTLINSAVTGKIKITPEMVEQ</sequence>
<dbReference type="SUPFAM" id="SSF116734">
    <property type="entry name" value="DNA methylase specificity domain"/>
    <property type="match status" value="2"/>
</dbReference>
<keyword evidence="5" id="KW-0255">Endonuclease</keyword>
<gene>
    <name evidence="5" type="ORF">GB173_20510</name>
</gene>
<protein>
    <submittedName>
        <fullName evidence="5">Restriction endonuclease subunit S</fullName>
    </submittedName>
</protein>
<evidence type="ECO:0000256" key="2">
    <source>
        <dbReference type="ARBA" id="ARBA00022747"/>
    </source>
</evidence>
<keyword evidence="5" id="KW-0378">Hydrolase</keyword>
<dbReference type="PANTHER" id="PTHR43140">
    <property type="entry name" value="TYPE-1 RESTRICTION ENZYME ECOKI SPECIFICITY PROTEIN"/>
    <property type="match status" value="1"/>
</dbReference>
<dbReference type="EMBL" id="DAAFYW010000008">
    <property type="protein sequence ID" value="HAB2079160.1"/>
    <property type="molecule type" value="Genomic_DNA"/>
</dbReference>
<dbReference type="Gene3D" id="3.90.220.20">
    <property type="entry name" value="DNA methylase specificity domains"/>
    <property type="match status" value="2"/>
</dbReference>
<dbReference type="AlphaFoldDB" id="A0A6X8N0D9"/>
<dbReference type="Gene3D" id="1.10.287.1120">
    <property type="entry name" value="Bipartite methylase S protein"/>
    <property type="match status" value="1"/>
</dbReference>
<comment type="caution">
    <text evidence="5">The sequence shown here is derived from an EMBL/GenBank/DDBJ whole genome shotgun (WGS) entry which is preliminary data.</text>
</comment>
<dbReference type="InterPro" id="IPR044946">
    <property type="entry name" value="Restrct_endonuc_typeI_TRD_sf"/>
</dbReference>
<dbReference type="PANTHER" id="PTHR43140:SF1">
    <property type="entry name" value="TYPE I RESTRICTION ENZYME ECOKI SPECIFICITY SUBUNIT"/>
    <property type="match status" value="1"/>
</dbReference>
<accession>A0A6X8N0D9</accession>
<dbReference type="GO" id="GO:0003677">
    <property type="term" value="F:DNA binding"/>
    <property type="evidence" value="ECO:0007669"/>
    <property type="project" value="UniProtKB-KW"/>
</dbReference>
<keyword evidence="5" id="KW-0540">Nuclease</keyword>
<evidence type="ECO:0000259" key="4">
    <source>
        <dbReference type="Pfam" id="PF01420"/>
    </source>
</evidence>
<dbReference type="CDD" id="cd17260">
    <property type="entry name" value="RMtype1_S_EcoEI-TRD1-CR1_like"/>
    <property type="match status" value="1"/>
</dbReference>
<keyword evidence="2" id="KW-0680">Restriction system</keyword>
<keyword evidence="3" id="KW-0238">DNA-binding</keyword>
<dbReference type="GO" id="GO:0009307">
    <property type="term" value="P:DNA restriction-modification system"/>
    <property type="evidence" value="ECO:0007669"/>
    <property type="project" value="UniProtKB-KW"/>
</dbReference>
<dbReference type="GO" id="GO:0004519">
    <property type="term" value="F:endonuclease activity"/>
    <property type="evidence" value="ECO:0007669"/>
    <property type="project" value="UniProtKB-KW"/>
</dbReference>
<dbReference type="InterPro" id="IPR000055">
    <property type="entry name" value="Restrct_endonuc_typeI_TRD"/>
</dbReference>